<reference evidence="3 4" key="1">
    <citation type="submission" date="2020-08" db="EMBL/GenBank/DDBJ databases">
        <title>Genomic Encyclopedia of Type Strains, Phase IV (KMG-IV): sequencing the most valuable type-strain genomes for metagenomic binning, comparative biology and taxonomic classification.</title>
        <authorList>
            <person name="Goeker M."/>
        </authorList>
    </citation>
    <scope>NUCLEOTIDE SEQUENCE [LARGE SCALE GENOMIC DNA]</scope>
    <source>
        <strain evidence="3 4">DSM 16268</strain>
    </source>
</reference>
<dbReference type="AlphaFoldDB" id="A0A7W9FNQ9"/>
<accession>A0A7W9FNQ9</accession>
<dbReference type="Pfam" id="PF10615">
    <property type="entry name" value="DUF2470"/>
    <property type="match status" value="1"/>
</dbReference>
<dbReference type="GO" id="GO:0005737">
    <property type="term" value="C:cytoplasm"/>
    <property type="evidence" value="ECO:0007669"/>
    <property type="project" value="UniProtKB-ARBA"/>
</dbReference>
<evidence type="ECO:0000259" key="2">
    <source>
        <dbReference type="Pfam" id="PF10615"/>
    </source>
</evidence>
<dbReference type="InterPro" id="IPR012349">
    <property type="entry name" value="Split_barrel_FMN-bd"/>
</dbReference>
<dbReference type="Gene3D" id="2.30.110.10">
    <property type="entry name" value="Electron Transport, Fmn-binding Protein, Chain A"/>
    <property type="match status" value="1"/>
</dbReference>
<feature type="domain" description="Pyridoxamine 5'-phosphate oxidase N-terminal" evidence="1">
    <location>
        <begin position="13"/>
        <end position="111"/>
    </location>
</feature>
<dbReference type="RefSeq" id="WP_183857345.1">
    <property type="nucleotide sequence ID" value="NZ_JACHOO010000006.1"/>
</dbReference>
<organism evidence="3 4">
    <name type="scientific">Prosthecomicrobium pneumaticum</name>
    <dbReference type="NCBI Taxonomy" id="81895"/>
    <lineage>
        <taxon>Bacteria</taxon>
        <taxon>Pseudomonadati</taxon>
        <taxon>Pseudomonadota</taxon>
        <taxon>Alphaproteobacteria</taxon>
        <taxon>Hyphomicrobiales</taxon>
        <taxon>Kaistiaceae</taxon>
        <taxon>Prosthecomicrobium</taxon>
    </lineage>
</organism>
<dbReference type="Pfam" id="PF01243">
    <property type="entry name" value="PNPOx_N"/>
    <property type="match status" value="1"/>
</dbReference>
<dbReference type="InterPro" id="IPR019595">
    <property type="entry name" value="DUF2470"/>
</dbReference>
<dbReference type="SUPFAM" id="SSF50475">
    <property type="entry name" value="FMN-binding split barrel"/>
    <property type="match status" value="1"/>
</dbReference>
<feature type="domain" description="DUF2470" evidence="2">
    <location>
        <begin position="165"/>
        <end position="231"/>
    </location>
</feature>
<gene>
    <name evidence="3" type="ORF">GGQ63_003097</name>
</gene>
<comment type="caution">
    <text evidence="3">The sequence shown here is derived from an EMBL/GenBank/DDBJ whole genome shotgun (WGS) entry which is preliminary data.</text>
</comment>
<name>A0A7W9FNQ9_9HYPH</name>
<dbReference type="InterPro" id="IPR011576">
    <property type="entry name" value="Pyridox_Oxase_N"/>
</dbReference>
<keyword evidence="4" id="KW-1185">Reference proteome</keyword>
<evidence type="ECO:0000259" key="1">
    <source>
        <dbReference type="Pfam" id="PF01243"/>
    </source>
</evidence>
<evidence type="ECO:0000313" key="4">
    <source>
        <dbReference type="Proteomes" id="UP000523821"/>
    </source>
</evidence>
<dbReference type="Gene3D" id="3.20.180.10">
    <property type="entry name" value="PNP-oxidase-like"/>
    <property type="match status" value="1"/>
</dbReference>
<dbReference type="PANTHER" id="PTHR13343:SF17">
    <property type="entry name" value="CELLULAR REPRESSOR OF E1A-STIMULATED GENES, ISOFORM A"/>
    <property type="match status" value="1"/>
</dbReference>
<dbReference type="InterPro" id="IPR037119">
    <property type="entry name" value="Haem_oxidase_HugZ-like_sf"/>
</dbReference>
<dbReference type="Proteomes" id="UP000523821">
    <property type="component" value="Unassembled WGS sequence"/>
</dbReference>
<dbReference type="PANTHER" id="PTHR13343">
    <property type="entry name" value="CREG1 PROTEIN"/>
    <property type="match status" value="1"/>
</dbReference>
<proteinExistence type="predicted"/>
<dbReference type="EMBL" id="JACHOO010000006">
    <property type="protein sequence ID" value="MBB5754022.1"/>
    <property type="molecule type" value="Genomic_DNA"/>
</dbReference>
<protein>
    <recommendedName>
        <fullName evidence="5">DUF2470 domain-containing protein</fullName>
    </recommendedName>
</protein>
<sequence length="246" mass="25818">MSATEAFDPVSSARATLRSTGTATLATLGADGSPFATLVTVALTADLSPVMHLSDLAVHTKNLKRDPRASLLFVAPGGETGNPLAGNRITLTGTIARAEDEPTLRRYGWRHVPSGNHPPLADFNYYRMTVTGSHLVAGFGRIHQIPPEALLVSLEGADDLMAGEAMIVDHMNDDHADAIANYATRLLGLPFGAWRMTGCDPEGADLAAPGRTARLPFGDRAATVAEAGAALKAFARQARLAEQPAA</sequence>
<evidence type="ECO:0000313" key="3">
    <source>
        <dbReference type="EMBL" id="MBB5754022.1"/>
    </source>
</evidence>
<evidence type="ECO:0008006" key="5">
    <source>
        <dbReference type="Google" id="ProtNLM"/>
    </source>
</evidence>